<accession>A0A0V8QCD4</accession>
<evidence type="ECO:0000313" key="2">
    <source>
        <dbReference type="Proteomes" id="UP000054874"/>
    </source>
</evidence>
<dbReference type="AlphaFoldDB" id="A0A0V8QCD4"/>
<dbReference type="EMBL" id="LNAM01000187">
    <property type="protein sequence ID" value="KSV58035.1"/>
    <property type="molecule type" value="Genomic_DNA"/>
</dbReference>
<protein>
    <submittedName>
        <fullName evidence="1">Uncharacterized protein</fullName>
    </submittedName>
</protein>
<name>A0A0V8QCD4_9FIRM</name>
<dbReference type="Proteomes" id="UP000054874">
    <property type="component" value="Unassembled WGS sequence"/>
</dbReference>
<keyword evidence="2" id="KW-1185">Reference proteome</keyword>
<reference evidence="1 2" key="1">
    <citation type="submission" date="2015-11" db="EMBL/GenBank/DDBJ databases">
        <title>Butyribacter intestini gen. nov., sp. nov., a butyric acid-producing bacterium of the family Lachnospiraceae isolated from the human faeces.</title>
        <authorList>
            <person name="Zou Y."/>
            <person name="Xue W."/>
            <person name="Luo G."/>
            <person name="Lv M."/>
        </authorList>
    </citation>
    <scope>NUCLEOTIDE SEQUENCE [LARGE SCALE GENOMIC DNA]</scope>
    <source>
        <strain evidence="1 2">ACET-33324</strain>
    </source>
</reference>
<sequence length="94" mass="10343">MESGSLPEKVLWKRTCESLGEFIAQDGFPPRYGMRGLVGGNWSGTACNSVFGAYCSEDAFLFYSIGGFALSNKNTPLRMMKKEENGHEKGKEGH</sequence>
<organism evidence="1 2">
    <name type="scientific">Acetivibrio ethanolgignens</name>
    <dbReference type="NCBI Taxonomy" id="290052"/>
    <lineage>
        <taxon>Bacteria</taxon>
        <taxon>Bacillati</taxon>
        <taxon>Bacillota</taxon>
        <taxon>Clostridia</taxon>
        <taxon>Eubacteriales</taxon>
        <taxon>Oscillospiraceae</taxon>
        <taxon>Acetivibrio</taxon>
    </lineage>
</organism>
<gene>
    <name evidence="1" type="ORF">ASU35_14290</name>
</gene>
<comment type="caution">
    <text evidence="1">The sequence shown here is derived from an EMBL/GenBank/DDBJ whole genome shotgun (WGS) entry which is preliminary data.</text>
</comment>
<evidence type="ECO:0000313" key="1">
    <source>
        <dbReference type="EMBL" id="KSV58035.1"/>
    </source>
</evidence>
<proteinExistence type="predicted"/>